<evidence type="ECO:0000313" key="3">
    <source>
        <dbReference type="Proteomes" id="UP000325902"/>
    </source>
</evidence>
<sequence length="247" mass="27029">MGDYEPLPTSDINEGTYPRTRPRSTPPHHSRPLSNLAPNRATSAASAPTSPTPLTFTNLSGIRTYNTYPNARNHRHHPYPPPRRNRSRFLSIDVRNAAIFEPPSSPPLSSTPLLPRRVPSPSSSSSSFEETPLSPLTRPPTTRLNPLAAPFHSNAFAGALTPAELMYLNRAEVALDADRGDLRASLEWRRWIAAVTQEALDRVGPVAGVEREEEWEERAAAMRDVSAGHGAPADADEESEDESGSEL</sequence>
<organism evidence="2 3">
    <name type="scientific">Lasiodiplodia theobromae</name>
    <dbReference type="NCBI Taxonomy" id="45133"/>
    <lineage>
        <taxon>Eukaryota</taxon>
        <taxon>Fungi</taxon>
        <taxon>Dikarya</taxon>
        <taxon>Ascomycota</taxon>
        <taxon>Pezizomycotina</taxon>
        <taxon>Dothideomycetes</taxon>
        <taxon>Dothideomycetes incertae sedis</taxon>
        <taxon>Botryosphaeriales</taxon>
        <taxon>Botryosphaeriaceae</taxon>
        <taxon>Lasiodiplodia</taxon>
    </lineage>
</organism>
<name>A0A5N5DN15_9PEZI</name>
<dbReference type="AlphaFoldDB" id="A0A5N5DN15"/>
<keyword evidence="3" id="KW-1185">Reference proteome</keyword>
<evidence type="ECO:0000313" key="2">
    <source>
        <dbReference type="EMBL" id="KAB2578214.1"/>
    </source>
</evidence>
<feature type="region of interest" description="Disordered" evidence="1">
    <location>
        <begin position="1"/>
        <end position="86"/>
    </location>
</feature>
<dbReference type="EMBL" id="VCHE01000013">
    <property type="protein sequence ID" value="KAB2578214.1"/>
    <property type="molecule type" value="Genomic_DNA"/>
</dbReference>
<proteinExistence type="predicted"/>
<feature type="compositionally biased region" description="Basic residues" evidence="1">
    <location>
        <begin position="72"/>
        <end position="86"/>
    </location>
</feature>
<accession>A0A5N5DN15</accession>
<feature type="compositionally biased region" description="Low complexity" evidence="1">
    <location>
        <begin position="107"/>
        <end position="146"/>
    </location>
</feature>
<feature type="compositionally biased region" description="Acidic residues" evidence="1">
    <location>
        <begin position="234"/>
        <end position="247"/>
    </location>
</feature>
<comment type="caution">
    <text evidence="2">The sequence shown here is derived from an EMBL/GenBank/DDBJ whole genome shotgun (WGS) entry which is preliminary data.</text>
</comment>
<gene>
    <name evidence="2" type="ORF">DBV05_g3161</name>
</gene>
<feature type="compositionally biased region" description="Basic residues" evidence="1">
    <location>
        <begin position="20"/>
        <end position="31"/>
    </location>
</feature>
<evidence type="ECO:0000256" key="1">
    <source>
        <dbReference type="SAM" id="MobiDB-lite"/>
    </source>
</evidence>
<feature type="region of interest" description="Disordered" evidence="1">
    <location>
        <begin position="100"/>
        <end position="146"/>
    </location>
</feature>
<feature type="region of interest" description="Disordered" evidence="1">
    <location>
        <begin position="206"/>
        <end position="247"/>
    </location>
</feature>
<feature type="compositionally biased region" description="Low complexity" evidence="1">
    <location>
        <begin position="41"/>
        <end position="53"/>
    </location>
</feature>
<protein>
    <submittedName>
        <fullName evidence="2">Uncharacterized protein</fullName>
    </submittedName>
</protein>
<reference evidence="2 3" key="1">
    <citation type="journal article" date="2019" name="Sci. Rep.">
        <title>A multi-omics analysis of the grapevine pathogen Lasiodiplodia theobromae reveals that temperature affects the expression of virulence- and pathogenicity-related genes.</title>
        <authorList>
            <person name="Felix C."/>
            <person name="Meneses R."/>
            <person name="Goncalves M.F.M."/>
            <person name="Tilleman L."/>
            <person name="Duarte A.S."/>
            <person name="Jorrin-Novo J.V."/>
            <person name="Van de Peer Y."/>
            <person name="Deforce D."/>
            <person name="Van Nieuwerburgh F."/>
            <person name="Esteves A.C."/>
            <person name="Alves A."/>
        </authorList>
    </citation>
    <scope>NUCLEOTIDE SEQUENCE [LARGE SCALE GENOMIC DNA]</scope>
    <source>
        <strain evidence="2 3">LA-SOL3</strain>
    </source>
</reference>
<dbReference type="Proteomes" id="UP000325902">
    <property type="component" value="Unassembled WGS sequence"/>
</dbReference>
<feature type="compositionally biased region" description="Polar residues" evidence="1">
    <location>
        <begin position="54"/>
        <end position="68"/>
    </location>
</feature>